<dbReference type="RefSeq" id="WP_142102238.1">
    <property type="nucleotide sequence ID" value="NZ_VFPH01000001.1"/>
</dbReference>
<organism evidence="1 2">
    <name type="scientific">Pseudonocardia cypriaca</name>
    <dbReference type="NCBI Taxonomy" id="882449"/>
    <lineage>
        <taxon>Bacteria</taxon>
        <taxon>Bacillati</taxon>
        <taxon>Actinomycetota</taxon>
        <taxon>Actinomycetes</taxon>
        <taxon>Pseudonocardiales</taxon>
        <taxon>Pseudonocardiaceae</taxon>
        <taxon>Pseudonocardia</taxon>
    </lineage>
</organism>
<evidence type="ECO:0000313" key="1">
    <source>
        <dbReference type="EMBL" id="TQM46145.1"/>
    </source>
</evidence>
<accession>A0A543GJD1</accession>
<reference evidence="1 2" key="1">
    <citation type="submission" date="2019-06" db="EMBL/GenBank/DDBJ databases">
        <title>Sequencing the genomes of 1000 actinobacteria strains.</title>
        <authorList>
            <person name="Klenk H.-P."/>
        </authorList>
    </citation>
    <scope>NUCLEOTIDE SEQUENCE [LARGE SCALE GENOMIC DNA]</scope>
    <source>
        <strain evidence="1 2">DSM 45511</strain>
    </source>
</reference>
<dbReference type="EMBL" id="VFPH01000001">
    <property type="protein sequence ID" value="TQM46145.1"/>
    <property type="molecule type" value="Genomic_DNA"/>
</dbReference>
<proteinExistence type="predicted"/>
<name>A0A543GJD1_9PSEU</name>
<dbReference type="AlphaFoldDB" id="A0A543GJD1"/>
<gene>
    <name evidence="1" type="ORF">FB388_3551</name>
</gene>
<comment type="caution">
    <text evidence="1">The sequence shown here is derived from an EMBL/GenBank/DDBJ whole genome shotgun (WGS) entry which is preliminary data.</text>
</comment>
<sequence length="123" mass="13890">MSIEHSRCYIVTCDTCHVTFDETGADYVVHFDTPDEAIGYITEHGWTLTEDGEPRCHRCTAAIHCARDGHDYSPWHPCACQGRVPDHALYGCGLFRFCHDCDHHETATLADLPTVEEPHTFGR</sequence>
<protein>
    <submittedName>
        <fullName evidence="1">Uncharacterized protein</fullName>
    </submittedName>
</protein>
<evidence type="ECO:0000313" key="2">
    <source>
        <dbReference type="Proteomes" id="UP000319818"/>
    </source>
</evidence>
<dbReference type="OrthoDB" id="3572298at2"/>
<dbReference type="Proteomes" id="UP000319818">
    <property type="component" value="Unassembled WGS sequence"/>
</dbReference>
<keyword evidence="2" id="KW-1185">Reference proteome</keyword>